<evidence type="ECO:0000256" key="1">
    <source>
        <dbReference type="SAM" id="Coils"/>
    </source>
</evidence>
<proteinExistence type="predicted"/>
<reference evidence="4" key="1">
    <citation type="journal article" date="2010" name="Genome Biol.">
        <title>Genome sequence of the necrotrophic plant pathogen Pythium ultimum reveals original pathogenicity mechanisms and effector repertoire.</title>
        <authorList>
            <person name="Levesque C.A."/>
            <person name="Brouwer H."/>
            <person name="Cano L."/>
            <person name="Hamilton J.P."/>
            <person name="Holt C."/>
            <person name="Huitema E."/>
            <person name="Raffaele S."/>
            <person name="Robideau G.P."/>
            <person name="Thines M."/>
            <person name="Win J."/>
            <person name="Zerillo M.M."/>
            <person name="Beakes G.W."/>
            <person name="Boore J.L."/>
            <person name="Busam D."/>
            <person name="Dumas B."/>
            <person name="Ferriera S."/>
            <person name="Fuerstenberg S.I."/>
            <person name="Gachon C.M."/>
            <person name="Gaulin E."/>
            <person name="Govers F."/>
            <person name="Grenville-Briggs L."/>
            <person name="Horner N."/>
            <person name="Hostetler J."/>
            <person name="Jiang R.H."/>
            <person name="Johnson J."/>
            <person name="Krajaejun T."/>
            <person name="Lin H."/>
            <person name="Meijer H.J."/>
            <person name="Moore B."/>
            <person name="Morris P."/>
            <person name="Phuntmart V."/>
            <person name="Puiu D."/>
            <person name="Shetty J."/>
            <person name="Stajich J.E."/>
            <person name="Tripathy S."/>
            <person name="Wawra S."/>
            <person name="van West P."/>
            <person name="Whitty B.R."/>
            <person name="Coutinho P.M."/>
            <person name="Henrissat B."/>
            <person name="Martin F."/>
            <person name="Thomas P.D."/>
            <person name="Tyler B.M."/>
            <person name="De Vries R.P."/>
            <person name="Kamoun S."/>
            <person name="Yandell M."/>
            <person name="Tisserat N."/>
            <person name="Buell C.R."/>
        </authorList>
    </citation>
    <scope>NUCLEOTIDE SEQUENCE</scope>
    <source>
        <strain evidence="4">DAOM:BR144</strain>
    </source>
</reference>
<feature type="region of interest" description="Disordered" evidence="2">
    <location>
        <begin position="1"/>
        <end position="20"/>
    </location>
</feature>
<dbReference type="CDD" id="cd14686">
    <property type="entry name" value="bZIP"/>
    <property type="match status" value="1"/>
</dbReference>
<reference evidence="3" key="3">
    <citation type="submission" date="2015-02" db="UniProtKB">
        <authorList>
            <consortium name="EnsemblProtists"/>
        </authorList>
    </citation>
    <scope>IDENTIFICATION</scope>
    <source>
        <strain evidence="3">DAOM BR144</strain>
    </source>
</reference>
<dbReference type="EnsemblProtists" id="PYU1_T006592">
    <property type="protein sequence ID" value="PYU1_T006592"/>
    <property type="gene ID" value="PYU1_G006580"/>
</dbReference>
<dbReference type="eggNOG" id="ENOG502T3AP">
    <property type="taxonomic scope" value="Eukaryota"/>
</dbReference>
<dbReference type="AlphaFoldDB" id="K3WNQ0"/>
<dbReference type="VEuPathDB" id="FungiDB:PYU1_G006580"/>
<evidence type="ECO:0008006" key="5">
    <source>
        <dbReference type="Google" id="ProtNLM"/>
    </source>
</evidence>
<dbReference type="Proteomes" id="UP000019132">
    <property type="component" value="Unassembled WGS sequence"/>
</dbReference>
<name>K3WNQ0_GLOUD</name>
<dbReference type="EMBL" id="GL376635">
    <property type="status" value="NOT_ANNOTATED_CDS"/>
    <property type="molecule type" value="Genomic_DNA"/>
</dbReference>
<dbReference type="InParanoid" id="K3WNQ0"/>
<evidence type="ECO:0000313" key="4">
    <source>
        <dbReference type="Proteomes" id="UP000019132"/>
    </source>
</evidence>
<protein>
    <recommendedName>
        <fullName evidence="5">START domain-containing protein</fullName>
    </recommendedName>
</protein>
<reference evidence="4" key="2">
    <citation type="submission" date="2010-04" db="EMBL/GenBank/DDBJ databases">
        <authorList>
            <person name="Buell R."/>
            <person name="Hamilton J."/>
            <person name="Hostetler J."/>
        </authorList>
    </citation>
    <scope>NUCLEOTIDE SEQUENCE [LARGE SCALE GENOMIC DNA]</scope>
    <source>
        <strain evidence="4">DAOM:BR144</strain>
    </source>
</reference>
<sequence length="417" mass="47535">MPNSEDEVKGQSVPDPRVEILELRRRQRELQRKSRERRKNDVASMKAEMRQLKAKYEQLYIAKMVNPAPAAAQDASIDVSVQVKYRQSREELHVLRTQIAKMKERISDFDHFSSVVEIMALAYVRDSQENNELDRCFIVPQQNEQSVDDTDVWSVQETTEMLQEFGVSSRSADLFGMLGHQTSRIAFARPMTSAECIDLNLSVYREMVVFLKSGDGTAGTSLHGLQEYRTNDNGRLRFSSQKLFHARSALELSVKTWEVLSTPAKFRMLFSSNLTMQVDLVQQVDNDNVVFYRTLQIPNSAGVTKTLFLASRFHTEYGCMVVSHSFDRTPYLPISSTSASPRDGNGVLMSDRDSQWMDIFTWTVLSEEGEAHKHCQIDIGGFVMNMTPEMSELWRLEVLLSSLCLETQVVGPVFQAN</sequence>
<feature type="coiled-coil region" evidence="1">
    <location>
        <begin position="35"/>
        <end position="105"/>
    </location>
</feature>
<evidence type="ECO:0000256" key="2">
    <source>
        <dbReference type="SAM" id="MobiDB-lite"/>
    </source>
</evidence>
<dbReference type="HOGENOM" id="CLU_034610_0_1_1"/>
<organism evidence="3 4">
    <name type="scientific">Globisporangium ultimum (strain ATCC 200006 / CBS 805.95 / DAOM BR144)</name>
    <name type="common">Pythium ultimum</name>
    <dbReference type="NCBI Taxonomy" id="431595"/>
    <lineage>
        <taxon>Eukaryota</taxon>
        <taxon>Sar</taxon>
        <taxon>Stramenopiles</taxon>
        <taxon>Oomycota</taxon>
        <taxon>Peronosporomycetes</taxon>
        <taxon>Pythiales</taxon>
        <taxon>Pythiaceae</taxon>
        <taxon>Globisporangium</taxon>
    </lineage>
</organism>
<evidence type="ECO:0000313" key="3">
    <source>
        <dbReference type="EnsemblProtists" id="PYU1_T006592"/>
    </source>
</evidence>
<keyword evidence="4" id="KW-1185">Reference proteome</keyword>
<accession>K3WNQ0</accession>
<keyword evidence="1" id="KW-0175">Coiled coil</keyword>